<sequence length="487" mass="55680">MSKASVLEVHVGVIKTVHVQVDAVMKLCTRNILFSRSLEVDGIICISEGDDKPEVVVKMHRTIVKPPDTPDAFCQIQEATATQYSHNDVTAPLTTQGNEFAFQNKETENLVSNRKRKQKCEGLHKVKNEHMNYPSCAYNKRKNDNIELTSPEKCLRIKTENPVVETDESIDGGTDVTSSNSNWTPSNASHDQLGYGTTNHSASNINIHKPVNYPTCVYNKIKNDNVELTSQEKCQSIKTEHPVGETDSIGGETDVMNSSSDWTPSNVSHDQVRYGTTNHSTANINITPDKDLVCNICYKTFANAGNLRRHIRSAHLNQSFQCLKCNKSFNYSSNLKRHSKTCQGLNSTTRSKELTNKQGRNTQYDDNTRQYDDNYTENDDNTRQYDDNYTQNDDNIRQYDENYIQNDDNTKHDDNSTQNDDNTRQYDDNYIQNDDNTRQHDDNTRQRDDNSTQNDDNTRQYDENDTQNDGNKTLYNDDITYYDNNTT</sequence>
<dbReference type="InterPro" id="IPR013087">
    <property type="entry name" value="Znf_C2H2_type"/>
</dbReference>
<gene>
    <name evidence="2" type="ORF">OFUS_LOCUS3497</name>
</gene>
<proteinExistence type="predicted"/>
<dbReference type="Gene3D" id="3.30.160.60">
    <property type="entry name" value="Classic Zinc Finger"/>
    <property type="match status" value="2"/>
</dbReference>
<feature type="compositionally biased region" description="Polar residues" evidence="1">
    <location>
        <begin position="175"/>
        <end position="197"/>
    </location>
</feature>
<keyword evidence="3" id="KW-1185">Reference proteome</keyword>
<dbReference type="AlphaFoldDB" id="A0A8J1TE70"/>
<dbReference type="InterPro" id="IPR036236">
    <property type="entry name" value="Znf_C2H2_sf"/>
</dbReference>
<feature type="region of interest" description="Disordered" evidence="1">
    <location>
        <begin position="165"/>
        <end position="197"/>
    </location>
</feature>
<dbReference type="PROSITE" id="PS50157">
    <property type="entry name" value="ZINC_FINGER_C2H2_2"/>
    <property type="match status" value="2"/>
</dbReference>
<accession>A0A8J1TE70</accession>
<dbReference type="SMART" id="SM00355">
    <property type="entry name" value="ZnF_C2H2"/>
    <property type="match status" value="2"/>
</dbReference>
<dbReference type="SUPFAM" id="SSF57667">
    <property type="entry name" value="beta-beta-alpha zinc fingers"/>
    <property type="match status" value="1"/>
</dbReference>
<dbReference type="Pfam" id="PF00096">
    <property type="entry name" value="zf-C2H2"/>
    <property type="match status" value="2"/>
</dbReference>
<feature type="compositionally biased region" description="Basic and acidic residues" evidence="1">
    <location>
        <begin position="435"/>
        <end position="462"/>
    </location>
</feature>
<evidence type="ECO:0000313" key="2">
    <source>
        <dbReference type="EMBL" id="CAH1776312.1"/>
    </source>
</evidence>
<dbReference type="EMBL" id="CAIIXF020000002">
    <property type="protein sequence ID" value="CAH1776312.1"/>
    <property type="molecule type" value="Genomic_DNA"/>
</dbReference>
<protein>
    <submittedName>
        <fullName evidence="2">Uncharacterized protein</fullName>
    </submittedName>
</protein>
<reference evidence="2" key="1">
    <citation type="submission" date="2022-03" db="EMBL/GenBank/DDBJ databases">
        <authorList>
            <person name="Martin C."/>
        </authorList>
    </citation>
    <scope>NUCLEOTIDE SEQUENCE</scope>
</reference>
<comment type="caution">
    <text evidence="2">The sequence shown here is derived from an EMBL/GenBank/DDBJ whole genome shotgun (WGS) entry which is preliminary data.</text>
</comment>
<name>A0A8J1TE70_OWEFU</name>
<feature type="compositionally biased region" description="Basic and acidic residues" evidence="1">
    <location>
        <begin position="408"/>
        <end position="427"/>
    </location>
</feature>
<evidence type="ECO:0000313" key="3">
    <source>
        <dbReference type="Proteomes" id="UP000749559"/>
    </source>
</evidence>
<dbReference type="PROSITE" id="PS00028">
    <property type="entry name" value="ZINC_FINGER_C2H2_1"/>
    <property type="match status" value="1"/>
</dbReference>
<dbReference type="OrthoDB" id="6327333at2759"/>
<feature type="region of interest" description="Disordered" evidence="1">
    <location>
        <begin position="339"/>
        <end position="487"/>
    </location>
</feature>
<evidence type="ECO:0000256" key="1">
    <source>
        <dbReference type="SAM" id="MobiDB-lite"/>
    </source>
</evidence>
<dbReference type="Proteomes" id="UP000749559">
    <property type="component" value="Unassembled WGS sequence"/>
</dbReference>
<feature type="compositionally biased region" description="Polar residues" evidence="1">
    <location>
        <begin position="356"/>
        <end position="365"/>
    </location>
</feature>
<organism evidence="2 3">
    <name type="scientific">Owenia fusiformis</name>
    <name type="common">Polychaete worm</name>
    <dbReference type="NCBI Taxonomy" id="6347"/>
    <lineage>
        <taxon>Eukaryota</taxon>
        <taxon>Metazoa</taxon>
        <taxon>Spiralia</taxon>
        <taxon>Lophotrochozoa</taxon>
        <taxon>Annelida</taxon>
        <taxon>Polychaeta</taxon>
        <taxon>Sedentaria</taxon>
        <taxon>Canalipalpata</taxon>
        <taxon>Sabellida</taxon>
        <taxon>Oweniida</taxon>
        <taxon>Oweniidae</taxon>
        <taxon>Owenia</taxon>
    </lineage>
</organism>